<dbReference type="NCBIfam" id="TIGR00242">
    <property type="entry name" value="division/cell wall cluster transcriptional repressor MraZ"/>
    <property type="match status" value="1"/>
</dbReference>
<feature type="domain" description="SpoVT-AbrB" evidence="8">
    <location>
        <begin position="5"/>
        <end position="47"/>
    </location>
</feature>
<comment type="similarity">
    <text evidence="7">Belongs to the MraZ family.</text>
</comment>
<dbReference type="GO" id="GO:2000143">
    <property type="term" value="P:negative regulation of DNA-templated transcription initiation"/>
    <property type="evidence" value="ECO:0007669"/>
    <property type="project" value="TreeGrafter"/>
</dbReference>
<accession>A0A1G2F4V8</accession>
<dbReference type="Gene3D" id="3.40.1550.20">
    <property type="entry name" value="Transcriptional regulator MraZ domain"/>
    <property type="match status" value="1"/>
</dbReference>
<evidence type="ECO:0000313" key="10">
    <source>
        <dbReference type="Proteomes" id="UP000177810"/>
    </source>
</evidence>
<dbReference type="GO" id="GO:0051301">
    <property type="term" value="P:cell division"/>
    <property type="evidence" value="ECO:0007669"/>
    <property type="project" value="UniProtKB-KW"/>
</dbReference>
<dbReference type="InterPro" id="IPR003444">
    <property type="entry name" value="MraZ"/>
</dbReference>
<organism evidence="9 10">
    <name type="scientific">Candidatus Portnoybacteria bacterium RBG_13_40_8</name>
    <dbReference type="NCBI Taxonomy" id="1801990"/>
    <lineage>
        <taxon>Bacteria</taxon>
        <taxon>Candidatus Portnoyibacteriota</taxon>
    </lineage>
</organism>
<dbReference type="GO" id="GO:0003700">
    <property type="term" value="F:DNA-binding transcription factor activity"/>
    <property type="evidence" value="ECO:0007669"/>
    <property type="project" value="UniProtKB-UniRule"/>
</dbReference>
<comment type="subunit">
    <text evidence="7">Forms oligomers.</text>
</comment>
<comment type="subcellular location">
    <subcellularLocation>
        <location evidence="7">Cytoplasm</location>
        <location evidence="7">Nucleoid</location>
    </subcellularLocation>
</comment>
<protein>
    <recommendedName>
        <fullName evidence="1 7">Transcriptional regulator MraZ</fullName>
    </recommendedName>
</protein>
<feature type="domain" description="SpoVT-AbrB" evidence="8">
    <location>
        <begin position="76"/>
        <end position="119"/>
    </location>
</feature>
<dbReference type="CDD" id="cd16320">
    <property type="entry name" value="MraZ_N"/>
    <property type="match status" value="1"/>
</dbReference>
<dbReference type="GO" id="GO:0005737">
    <property type="term" value="C:cytoplasm"/>
    <property type="evidence" value="ECO:0007669"/>
    <property type="project" value="UniProtKB-UniRule"/>
</dbReference>
<dbReference type="GO" id="GO:0000976">
    <property type="term" value="F:transcription cis-regulatory region binding"/>
    <property type="evidence" value="ECO:0007669"/>
    <property type="project" value="TreeGrafter"/>
</dbReference>
<evidence type="ECO:0000256" key="7">
    <source>
        <dbReference type="HAMAP-Rule" id="MF_01008"/>
    </source>
</evidence>
<dbReference type="Pfam" id="PF02381">
    <property type="entry name" value="MraZ"/>
    <property type="match status" value="2"/>
</dbReference>
<dbReference type="GO" id="GO:0009295">
    <property type="term" value="C:nucleoid"/>
    <property type="evidence" value="ECO:0007669"/>
    <property type="project" value="UniProtKB-SubCell"/>
</dbReference>
<dbReference type="Proteomes" id="UP000177810">
    <property type="component" value="Unassembled WGS sequence"/>
</dbReference>
<dbReference type="InterPro" id="IPR020603">
    <property type="entry name" value="MraZ_dom"/>
</dbReference>
<evidence type="ECO:0000256" key="2">
    <source>
        <dbReference type="ARBA" id="ARBA00022490"/>
    </source>
</evidence>
<evidence type="ECO:0000256" key="5">
    <source>
        <dbReference type="ARBA" id="ARBA00023125"/>
    </source>
</evidence>
<dbReference type="InterPro" id="IPR035642">
    <property type="entry name" value="MraZ_N"/>
</dbReference>
<keyword evidence="4 7" id="KW-0805">Transcription regulation</keyword>
<dbReference type="InterPro" id="IPR035644">
    <property type="entry name" value="MraZ_C"/>
</dbReference>
<dbReference type="InterPro" id="IPR038619">
    <property type="entry name" value="MraZ_sf"/>
</dbReference>
<dbReference type="PROSITE" id="PS51740">
    <property type="entry name" value="SPOVT_ABRB"/>
    <property type="match status" value="2"/>
</dbReference>
<comment type="caution">
    <text evidence="9">The sequence shown here is derived from an EMBL/GenBank/DDBJ whole genome shotgun (WGS) entry which is preliminary data.</text>
</comment>
<keyword evidence="5 7" id="KW-0238">DNA-binding</keyword>
<dbReference type="InterPro" id="IPR007159">
    <property type="entry name" value="SpoVT-AbrB_dom"/>
</dbReference>
<name>A0A1G2F4V8_9BACT</name>
<evidence type="ECO:0000256" key="4">
    <source>
        <dbReference type="ARBA" id="ARBA00023015"/>
    </source>
</evidence>
<dbReference type="HAMAP" id="MF_01008">
    <property type="entry name" value="MraZ"/>
    <property type="match status" value="1"/>
</dbReference>
<keyword evidence="9" id="KW-0131">Cell cycle</keyword>
<dbReference type="CDD" id="cd16321">
    <property type="entry name" value="MraZ_C"/>
    <property type="match status" value="1"/>
</dbReference>
<keyword evidence="3" id="KW-0677">Repeat</keyword>
<keyword evidence="9" id="KW-0132">Cell division</keyword>
<evidence type="ECO:0000256" key="1">
    <source>
        <dbReference type="ARBA" id="ARBA00013860"/>
    </source>
</evidence>
<sequence>MLIGEYSHTVDTKKRLAIPSKFRKELGLKAVITKGLDNCLFIYPFKEWQKLVEKLSRLPIGPRDTRGFSRLMLAGASEVGFDSLGRILIPDYLKSYAQLKKNVIIAGVYNRLEIWDKAKWETFKQQNEKEIDNMAERLGGLGV</sequence>
<evidence type="ECO:0000256" key="3">
    <source>
        <dbReference type="ARBA" id="ARBA00022737"/>
    </source>
</evidence>
<gene>
    <name evidence="7" type="primary">mraZ</name>
    <name evidence="9" type="ORF">A2V69_03220</name>
</gene>
<dbReference type="SUPFAM" id="SSF89447">
    <property type="entry name" value="AbrB/MazE/MraZ-like"/>
    <property type="match status" value="1"/>
</dbReference>
<evidence type="ECO:0000256" key="6">
    <source>
        <dbReference type="ARBA" id="ARBA00023163"/>
    </source>
</evidence>
<dbReference type="PANTHER" id="PTHR34701">
    <property type="entry name" value="TRANSCRIPTIONAL REGULATOR MRAZ"/>
    <property type="match status" value="1"/>
</dbReference>
<dbReference type="STRING" id="1801990.A2V69_03220"/>
<dbReference type="EMBL" id="MHMT01000013">
    <property type="protein sequence ID" value="OGZ32812.1"/>
    <property type="molecule type" value="Genomic_DNA"/>
</dbReference>
<keyword evidence="6 7" id="KW-0804">Transcription</keyword>
<reference evidence="9 10" key="1">
    <citation type="journal article" date="2016" name="Nat. Commun.">
        <title>Thousands of microbial genomes shed light on interconnected biogeochemical processes in an aquifer system.</title>
        <authorList>
            <person name="Anantharaman K."/>
            <person name="Brown C.T."/>
            <person name="Hug L.A."/>
            <person name="Sharon I."/>
            <person name="Castelle C.J."/>
            <person name="Probst A.J."/>
            <person name="Thomas B.C."/>
            <person name="Singh A."/>
            <person name="Wilkins M.J."/>
            <person name="Karaoz U."/>
            <person name="Brodie E.L."/>
            <person name="Williams K.H."/>
            <person name="Hubbard S.S."/>
            <person name="Banfield J.F."/>
        </authorList>
    </citation>
    <scope>NUCLEOTIDE SEQUENCE [LARGE SCALE GENOMIC DNA]</scope>
</reference>
<keyword evidence="2 7" id="KW-0963">Cytoplasm</keyword>
<evidence type="ECO:0000259" key="8">
    <source>
        <dbReference type="PROSITE" id="PS51740"/>
    </source>
</evidence>
<dbReference type="InterPro" id="IPR037914">
    <property type="entry name" value="SpoVT-AbrB_sf"/>
</dbReference>
<dbReference type="AlphaFoldDB" id="A0A1G2F4V8"/>
<evidence type="ECO:0000313" key="9">
    <source>
        <dbReference type="EMBL" id="OGZ32812.1"/>
    </source>
</evidence>
<dbReference type="PANTHER" id="PTHR34701:SF1">
    <property type="entry name" value="TRANSCRIPTIONAL REGULATOR MRAZ"/>
    <property type="match status" value="1"/>
</dbReference>
<proteinExistence type="inferred from homology"/>